<dbReference type="AlphaFoldDB" id="C3ZYJ8"/>
<name>C3ZYJ8_BRAFL</name>
<proteinExistence type="predicted"/>
<gene>
    <name evidence="1" type="ORF">BRAFLDRAFT_108656</name>
</gene>
<dbReference type="EMBL" id="GG666731">
    <property type="protein sequence ID" value="EEN42382.1"/>
    <property type="molecule type" value="Genomic_DNA"/>
</dbReference>
<protein>
    <submittedName>
        <fullName evidence="1">Uncharacterized protein</fullName>
    </submittedName>
</protein>
<accession>C3ZYJ8</accession>
<evidence type="ECO:0000313" key="1">
    <source>
        <dbReference type="EMBL" id="EEN42382.1"/>
    </source>
</evidence>
<dbReference type="InParanoid" id="C3ZYJ8"/>
<reference evidence="1" key="1">
    <citation type="journal article" date="2008" name="Nature">
        <title>The amphioxus genome and the evolution of the chordate karyotype.</title>
        <authorList>
            <consortium name="US DOE Joint Genome Institute (JGI-PGF)"/>
            <person name="Putnam N.H."/>
            <person name="Butts T."/>
            <person name="Ferrier D.E.K."/>
            <person name="Furlong R.F."/>
            <person name="Hellsten U."/>
            <person name="Kawashima T."/>
            <person name="Robinson-Rechavi M."/>
            <person name="Shoguchi E."/>
            <person name="Terry A."/>
            <person name="Yu J.-K."/>
            <person name="Benito-Gutierrez E.L."/>
            <person name="Dubchak I."/>
            <person name="Garcia-Fernandez J."/>
            <person name="Gibson-Brown J.J."/>
            <person name="Grigoriev I.V."/>
            <person name="Horton A.C."/>
            <person name="de Jong P.J."/>
            <person name="Jurka J."/>
            <person name="Kapitonov V.V."/>
            <person name="Kohara Y."/>
            <person name="Kuroki Y."/>
            <person name="Lindquist E."/>
            <person name="Lucas S."/>
            <person name="Osoegawa K."/>
            <person name="Pennacchio L.A."/>
            <person name="Salamov A.A."/>
            <person name="Satou Y."/>
            <person name="Sauka-Spengler T."/>
            <person name="Schmutz J."/>
            <person name="Shin-I T."/>
            <person name="Toyoda A."/>
            <person name="Bronner-Fraser M."/>
            <person name="Fujiyama A."/>
            <person name="Holland L.Z."/>
            <person name="Holland P.W.H."/>
            <person name="Satoh N."/>
            <person name="Rokhsar D.S."/>
        </authorList>
    </citation>
    <scope>NUCLEOTIDE SEQUENCE [LARGE SCALE GENOMIC DNA]</scope>
    <source>
        <strain evidence="1">S238N-H82</strain>
        <tissue evidence="1">Testes</tissue>
    </source>
</reference>
<sequence length="267" mass="30408">MEKDETPSIKGMDKSIRKADFVAARLMSTGRRKTCSIYMAEVIEYEEQEEEARLYFMKKSGDVYIWPENKDTSWEATDNIICTTTFQLGVVLMLITAGQHTSTSRLSRRRTEIYLNRKSRSNFGICHRLRHEPELDPRKYDFFGYGWKLGKGLTLLHIRSRSLNGLASIVQMINVIIGPPQAVKDLSTCTAIQEDALLPEIYSLILRMMSSYTFRFKKAHSPSLKGKTNFRAGEVKGCSGAVQAEVLDQADDHANLELNIVIQHYLS</sequence>
<organism>
    <name type="scientific">Branchiostoma floridae</name>
    <name type="common">Florida lancelet</name>
    <name type="synonym">Amphioxus</name>
    <dbReference type="NCBI Taxonomy" id="7739"/>
    <lineage>
        <taxon>Eukaryota</taxon>
        <taxon>Metazoa</taxon>
        <taxon>Chordata</taxon>
        <taxon>Cephalochordata</taxon>
        <taxon>Leptocardii</taxon>
        <taxon>Amphioxiformes</taxon>
        <taxon>Branchiostomatidae</taxon>
        <taxon>Branchiostoma</taxon>
    </lineage>
</organism>